<dbReference type="SMART" id="SM00575">
    <property type="entry name" value="ZnF_PMZ"/>
    <property type="match status" value="1"/>
</dbReference>
<proteinExistence type="predicted"/>
<accession>A0AA39TIK8</accession>
<evidence type="ECO:0000256" key="3">
    <source>
        <dbReference type="ARBA" id="ARBA00022833"/>
    </source>
</evidence>
<name>A0AA39TIK8_ACESA</name>
<sequence length="240" mass="28130">MGPFFKDQIFDTKQKLKNEFGKYALTEKFNPRIRRSTKYQFEAGCNDIKCDFALRATCRGGCTYWVVRKFAHDHTCSLDTYESHFRKVSSIVAGEMFAPKLNTNGRTIRPIYIITEMREQHGVQLLYTKAWWAKEHAKNVLYRKPEDSYQLREQAGKNPTYLVKATVGHCKERNKWSLTYHVYPIELTKYLVKDGKYDGPIDIEQRMCTCRNWDLDQLPCDHAISIARFTKTNFNSCCSC</sequence>
<dbReference type="EMBL" id="JAUESC010000002">
    <property type="protein sequence ID" value="KAK0605765.1"/>
    <property type="molecule type" value="Genomic_DNA"/>
</dbReference>
<keyword evidence="7" id="KW-1185">Reference proteome</keyword>
<dbReference type="InterPro" id="IPR007527">
    <property type="entry name" value="Znf_SWIM"/>
</dbReference>
<dbReference type="Pfam" id="PF04434">
    <property type="entry name" value="SWIM"/>
    <property type="match status" value="1"/>
</dbReference>
<keyword evidence="1" id="KW-0479">Metal-binding</keyword>
<reference evidence="6" key="1">
    <citation type="journal article" date="2022" name="Plant J.">
        <title>Strategies of tolerance reflected in two North American maple genomes.</title>
        <authorList>
            <person name="McEvoy S.L."/>
            <person name="Sezen U.U."/>
            <person name="Trouern-Trend A."/>
            <person name="McMahon S.M."/>
            <person name="Schaberg P.G."/>
            <person name="Yang J."/>
            <person name="Wegrzyn J.L."/>
            <person name="Swenson N.G."/>
        </authorList>
    </citation>
    <scope>NUCLEOTIDE SEQUENCE</scope>
    <source>
        <strain evidence="6">NS2018</strain>
    </source>
</reference>
<keyword evidence="3" id="KW-0862">Zinc</keyword>
<dbReference type="InterPro" id="IPR006564">
    <property type="entry name" value="Znf_PMZ"/>
</dbReference>
<keyword evidence="2 4" id="KW-0863">Zinc-finger</keyword>
<feature type="domain" description="SWIM-type" evidence="5">
    <location>
        <begin position="197"/>
        <end position="231"/>
    </location>
</feature>
<protein>
    <recommendedName>
        <fullName evidence="5">SWIM-type domain-containing protein</fullName>
    </recommendedName>
</protein>
<gene>
    <name evidence="6" type="ORF">LWI29_030510</name>
</gene>
<evidence type="ECO:0000256" key="1">
    <source>
        <dbReference type="ARBA" id="ARBA00022723"/>
    </source>
</evidence>
<evidence type="ECO:0000313" key="6">
    <source>
        <dbReference type="EMBL" id="KAK0605765.1"/>
    </source>
</evidence>
<evidence type="ECO:0000259" key="5">
    <source>
        <dbReference type="PROSITE" id="PS50966"/>
    </source>
</evidence>
<organism evidence="6 7">
    <name type="scientific">Acer saccharum</name>
    <name type="common">Sugar maple</name>
    <dbReference type="NCBI Taxonomy" id="4024"/>
    <lineage>
        <taxon>Eukaryota</taxon>
        <taxon>Viridiplantae</taxon>
        <taxon>Streptophyta</taxon>
        <taxon>Embryophyta</taxon>
        <taxon>Tracheophyta</taxon>
        <taxon>Spermatophyta</taxon>
        <taxon>Magnoliopsida</taxon>
        <taxon>eudicotyledons</taxon>
        <taxon>Gunneridae</taxon>
        <taxon>Pentapetalae</taxon>
        <taxon>rosids</taxon>
        <taxon>malvids</taxon>
        <taxon>Sapindales</taxon>
        <taxon>Sapindaceae</taxon>
        <taxon>Hippocastanoideae</taxon>
        <taxon>Acereae</taxon>
        <taxon>Acer</taxon>
    </lineage>
</organism>
<dbReference type="PANTHER" id="PTHR31973">
    <property type="entry name" value="POLYPROTEIN, PUTATIVE-RELATED"/>
    <property type="match status" value="1"/>
</dbReference>
<reference evidence="6" key="2">
    <citation type="submission" date="2023-06" db="EMBL/GenBank/DDBJ databases">
        <authorList>
            <person name="Swenson N.G."/>
            <person name="Wegrzyn J.L."/>
            <person name="Mcevoy S.L."/>
        </authorList>
    </citation>
    <scope>NUCLEOTIDE SEQUENCE</scope>
    <source>
        <strain evidence="6">NS2018</strain>
        <tissue evidence="6">Leaf</tissue>
    </source>
</reference>
<evidence type="ECO:0000256" key="2">
    <source>
        <dbReference type="ARBA" id="ARBA00022771"/>
    </source>
</evidence>
<dbReference type="AlphaFoldDB" id="A0AA39TIK8"/>
<evidence type="ECO:0000313" key="7">
    <source>
        <dbReference type="Proteomes" id="UP001168877"/>
    </source>
</evidence>
<comment type="caution">
    <text evidence="6">The sequence shown here is derived from an EMBL/GenBank/DDBJ whole genome shotgun (WGS) entry which is preliminary data.</text>
</comment>
<dbReference type="PROSITE" id="PS50966">
    <property type="entry name" value="ZF_SWIM"/>
    <property type="match status" value="1"/>
</dbReference>
<dbReference type="Proteomes" id="UP001168877">
    <property type="component" value="Unassembled WGS sequence"/>
</dbReference>
<dbReference type="GO" id="GO:0008270">
    <property type="term" value="F:zinc ion binding"/>
    <property type="evidence" value="ECO:0007669"/>
    <property type="project" value="UniProtKB-KW"/>
</dbReference>
<dbReference type="PANTHER" id="PTHR31973:SF195">
    <property type="entry name" value="MUDR FAMILY TRANSPOSASE"/>
    <property type="match status" value="1"/>
</dbReference>
<evidence type="ECO:0000256" key="4">
    <source>
        <dbReference type="PROSITE-ProRule" id="PRU00325"/>
    </source>
</evidence>